<comment type="caution">
    <text evidence="2">The sequence shown here is derived from an EMBL/GenBank/DDBJ whole genome shotgun (WGS) entry which is preliminary data.</text>
</comment>
<organism evidence="2 3">
    <name type="scientific">Deinococcus soli</name>
    <name type="common">ex Cha et al. 2016</name>
    <dbReference type="NCBI Taxonomy" id="1309411"/>
    <lineage>
        <taxon>Bacteria</taxon>
        <taxon>Thermotogati</taxon>
        <taxon>Deinococcota</taxon>
        <taxon>Deinococci</taxon>
        <taxon>Deinococcales</taxon>
        <taxon>Deinococcaceae</taxon>
        <taxon>Deinococcus</taxon>
    </lineage>
</organism>
<dbReference type="RefSeq" id="WP_309858172.1">
    <property type="nucleotide sequence ID" value="NZ_JAVDQJ010000017.1"/>
</dbReference>
<dbReference type="Proteomes" id="UP001185331">
    <property type="component" value="Unassembled WGS sequence"/>
</dbReference>
<gene>
    <name evidence="2" type="ORF">J2Y00_004500</name>
</gene>
<evidence type="ECO:0000313" key="3">
    <source>
        <dbReference type="Proteomes" id="UP001185331"/>
    </source>
</evidence>
<evidence type="ECO:0000313" key="2">
    <source>
        <dbReference type="EMBL" id="MDR6220873.1"/>
    </source>
</evidence>
<protein>
    <submittedName>
        <fullName evidence="2">Uncharacterized protein</fullName>
    </submittedName>
</protein>
<sequence>MTQPRSSSPPAPPRQPYQTPRLEIHRYTVVTGASLPVSTNALPNPFKRDQQY</sequence>
<name>A0AAE3XJS4_9DEIO</name>
<proteinExistence type="predicted"/>
<feature type="region of interest" description="Disordered" evidence="1">
    <location>
        <begin position="1"/>
        <end position="21"/>
    </location>
</feature>
<dbReference type="AlphaFoldDB" id="A0AAE3XJS4"/>
<dbReference type="EMBL" id="JAVDQK010000018">
    <property type="protein sequence ID" value="MDR6220873.1"/>
    <property type="molecule type" value="Genomic_DNA"/>
</dbReference>
<reference evidence="2" key="1">
    <citation type="submission" date="2023-07" db="EMBL/GenBank/DDBJ databases">
        <title>Sorghum-associated microbial communities from plants grown in Nebraska, USA.</title>
        <authorList>
            <person name="Schachtman D."/>
        </authorList>
    </citation>
    <scope>NUCLEOTIDE SEQUENCE</scope>
    <source>
        <strain evidence="2">BE330</strain>
    </source>
</reference>
<accession>A0AAE3XJS4</accession>
<evidence type="ECO:0000256" key="1">
    <source>
        <dbReference type="SAM" id="MobiDB-lite"/>
    </source>
</evidence>